<name>A0A1H0FHL5_9BACT</name>
<dbReference type="InterPro" id="IPR001623">
    <property type="entry name" value="DnaJ_domain"/>
</dbReference>
<accession>A0A1H0FHL5</accession>
<dbReference type="Gene3D" id="1.10.287.110">
    <property type="entry name" value="DnaJ domain"/>
    <property type="match status" value="1"/>
</dbReference>
<dbReference type="RefSeq" id="WP_092066128.1">
    <property type="nucleotide sequence ID" value="NZ_FNIN01000012.1"/>
</dbReference>
<feature type="domain" description="J" evidence="1">
    <location>
        <begin position="8"/>
        <end position="82"/>
    </location>
</feature>
<evidence type="ECO:0000259" key="1">
    <source>
        <dbReference type="PROSITE" id="PS50076"/>
    </source>
</evidence>
<organism evidence="2 3">
    <name type="scientific">Desulfonauticus submarinus</name>
    <dbReference type="NCBI Taxonomy" id="206665"/>
    <lineage>
        <taxon>Bacteria</taxon>
        <taxon>Pseudomonadati</taxon>
        <taxon>Thermodesulfobacteriota</taxon>
        <taxon>Desulfovibrionia</taxon>
        <taxon>Desulfovibrionales</taxon>
        <taxon>Desulfonauticaceae</taxon>
        <taxon>Desulfonauticus</taxon>
    </lineage>
</organism>
<dbReference type="OrthoDB" id="5244113at2"/>
<dbReference type="Proteomes" id="UP000199602">
    <property type="component" value="Unassembled WGS sequence"/>
</dbReference>
<dbReference type="EMBL" id="FNIN01000012">
    <property type="protein sequence ID" value="SDN94163.1"/>
    <property type="molecule type" value="Genomic_DNA"/>
</dbReference>
<dbReference type="STRING" id="206665.SAMN04488516_11250"/>
<dbReference type="Pfam" id="PF00226">
    <property type="entry name" value="DnaJ"/>
    <property type="match status" value="1"/>
</dbReference>
<evidence type="ECO:0000313" key="2">
    <source>
        <dbReference type="EMBL" id="SDN94163.1"/>
    </source>
</evidence>
<dbReference type="CDD" id="cd06257">
    <property type="entry name" value="DnaJ"/>
    <property type="match status" value="1"/>
</dbReference>
<dbReference type="AlphaFoldDB" id="A0A1H0FHL5"/>
<dbReference type="InterPro" id="IPR036869">
    <property type="entry name" value="J_dom_sf"/>
</dbReference>
<gene>
    <name evidence="2" type="ORF">SAMN04488516_11250</name>
</gene>
<sequence>MSKEDILEAKKILDLPDKVSLKEIKQKYYMLLKRWHPDRCKENQQKCKEMTQKITIAYSIILKYFEEYKIDFSEKALKDVLSPEEWWFERFGHDPVWGKKNRF</sequence>
<protein>
    <submittedName>
        <fullName evidence="2">DnaJ domain-containing protein</fullName>
    </submittedName>
</protein>
<reference evidence="2 3" key="1">
    <citation type="submission" date="2016-10" db="EMBL/GenBank/DDBJ databases">
        <authorList>
            <person name="de Groot N.N."/>
        </authorList>
    </citation>
    <scope>NUCLEOTIDE SEQUENCE [LARGE SCALE GENOMIC DNA]</scope>
    <source>
        <strain evidence="2 3">DSM 15269</strain>
    </source>
</reference>
<dbReference type="SMART" id="SM00271">
    <property type="entry name" value="DnaJ"/>
    <property type="match status" value="1"/>
</dbReference>
<evidence type="ECO:0000313" key="3">
    <source>
        <dbReference type="Proteomes" id="UP000199602"/>
    </source>
</evidence>
<dbReference type="PROSITE" id="PS50076">
    <property type="entry name" value="DNAJ_2"/>
    <property type="match status" value="1"/>
</dbReference>
<proteinExistence type="predicted"/>
<keyword evidence="3" id="KW-1185">Reference proteome</keyword>
<dbReference type="SUPFAM" id="SSF46565">
    <property type="entry name" value="Chaperone J-domain"/>
    <property type="match status" value="1"/>
</dbReference>